<protein>
    <submittedName>
        <fullName evidence="1">Uncharacterized protein</fullName>
    </submittedName>
</protein>
<reference evidence="1 2" key="1">
    <citation type="journal article" date="2015" name="Stand. Genomic Sci.">
        <title>Genomic Encyclopedia of Bacterial and Archaeal Type Strains, Phase III: the genomes of soil and plant-associated and newly described type strains.</title>
        <authorList>
            <person name="Whitman W.B."/>
            <person name="Woyke T."/>
            <person name="Klenk H.P."/>
            <person name="Zhou Y."/>
            <person name="Lilburn T.G."/>
            <person name="Beck B.J."/>
            <person name="De Vos P."/>
            <person name="Vandamme P."/>
            <person name="Eisen J.A."/>
            <person name="Garrity G."/>
            <person name="Hugenholtz P."/>
            <person name="Kyrpides N.C."/>
        </authorList>
    </citation>
    <scope>NUCLEOTIDE SEQUENCE [LARGE SCALE GENOMIC DNA]</scope>
    <source>
        <strain evidence="1 2">VKM Ac-2572</strain>
    </source>
</reference>
<gene>
    <name evidence="1" type="ORF">EV652_121110</name>
</gene>
<evidence type="ECO:0000313" key="2">
    <source>
        <dbReference type="Proteomes" id="UP000294508"/>
    </source>
</evidence>
<comment type="caution">
    <text evidence="1">The sequence shown here is derived from an EMBL/GenBank/DDBJ whole genome shotgun (WGS) entry which is preliminary data.</text>
</comment>
<proteinExistence type="predicted"/>
<accession>A0A4R2GXJ3</accession>
<evidence type="ECO:0000313" key="1">
    <source>
        <dbReference type="EMBL" id="TCO15737.1"/>
    </source>
</evidence>
<dbReference type="Proteomes" id="UP000294508">
    <property type="component" value="Unassembled WGS sequence"/>
</dbReference>
<name>A0A4R2GXJ3_9ACTN</name>
<dbReference type="AlphaFoldDB" id="A0A4R2GXJ3"/>
<sequence length="65" mass="7282">MENWIDLTIECRPNGSLTVSGEVVDRLGVGNRLAFELHDLDQTYLPAWLSQLTEIEGVFPIVGRP</sequence>
<organism evidence="1 2">
    <name type="scientific">Kribbella steppae</name>
    <dbReference type="NCBI Taxonomy" id="2512223"/>
    <lineage>
        <taxon>Bacteria</taxon>
        <taxon>Bacillati</taxon>
        <taxon>Actinomycetota</taxon>
        <taxon>Actinomycetes</taxon>
        <taxon>Propionibacteriales</taxon>
        <taxon>Kribbellaceae</taxon>
        <taxon>Kribbella</taxon>
    </lineage>
</organism>
<dbReference type="EMBL" id="SLWN01000021">
    <property type="protein sequence ID" value="TCO15737.1"/>
    <property type="molecule type" value="Genomic_DNA"/>
</dbReference>
<keyword evidence="2" id="KW-1185">Reference proteome</keyword>